<reference evidence="8 9" key="1">
    <citation type="journal article" date="2016" name="Appl. Environ. Microbiol.">
        <title>Function and Phylogeny of Bacterial Butyryl Coenzyme A:Acetate Transferases and Their Diversity in the Proximal Colon of Swine.</title>
        <authorList>
            <person name="Trachsel J."/>
            <person name="Bayles D.O."/>
            <person name="Looft T."/>
            <person name="Levine U.Y."/>
            <person name="Allen H.K."/>
        </authorList>
    </citation>
    <scope>NUCLEOTIDE SEQUENCE [LARGE SCALE GENOMIC DNA]</scope>
    <source>
        <strain evidence="8 9">68-3-10</strain>
    </source>
</reference>
<dbReference type="InterPro" id="IPR024403">
    <property type="entry name" value="DHOase_cat"/>
</dbReference>
<dbReference type="GO" id="GO:0006145">
    <property type="term" value="P:purine nucleobase catabolic process"/>
    <property type="evidence" value="ECO:0007669"/>
    <property type="project" value="TreeGrafter"/>
</dbReference>
<evidence type="ECO:0000313" key="9">
    <source>
        <dbReference type="Proteomes" id="UP000187404"/>
    </source>
</evidence>
<feature type="binding site" evidence="6">
    <location>
        <position position="58"/>
    </location>
    <ligand>
        <name>Zn(2+)</name>
        <dbReference type="ChEBI" id="CHEBI:29105"/>
        <label>1</label>
    </ligand>
</feature>
<dbReference type="SUPFAM" id="SSF51556">
    <property type="entry name" value="Metallo-dependent hydrolases"/>
    <property type="match status" value="1"/>
</dbReference>
<accession>A0A1Q9JJE7</accession>
<proteinExistence type="inferred from homology"/>
<name>A0A1Q9JJE7_9FIRM</name>
<comment type="cofactor">
    <cofactor evidence="6">
        <name>Zn(2+)</name>
        <dbReference type="ChEBI" id="CHEBI:29105"/>
    </cofactor>
    <text evidence="6">Binds 2 Zn(2+) ions per subunit.</text>
</comment>
<comment type="function">
    <text evidence="1 6">Catalyzes the reversible cyclization of carbamoyl aspartate to dihydroorotate.</text>
</comment>
<keyword evidence="4 6" id="KW-0378">Hydrolase</keyword>
<dbReference type="OrthoDB" id="9765462at2"/>
<dbReference type="InterPro" id="IPR002195">
    <property type="entry name" value="Dihydroorotase_CS"/>
</dbReference>
<dbReference type="InterPro" id="IPR050138">
    <property type="entry name" value="DHOase/Allantoinase_Hydrolase"/>
</dbReference>
<feature type="binding site" evidence="6">
    <location>
        <begin position="60"/>
        <end position="62"/>
    </location>
    <ligand>
        <name>substrate</name>
    </ligand>
</feature>
<sequence length="424" mass="46346">MAILLTNGNVYCDRGFQRTDLLISEGRSFVFEKPGLRHADRTIDCKGKLIIPGLADVHVHFREPGFSYKETIRTGSAAAAAGGYTCVCTMPNLNPAPSTKEGLQVQLNLIRRDSLIDIVPYGAITAEQDGRSRLSDMESLAPFVCAFTDDGRGVQSGARMEEAMRLAKSLHRMIVAHCEDESLLGGRAIHDGVYAKKLGVRGISSESEWRQVERDVELAAKTGCAYHVCHISTKETVEIIRQAKKSGVDVSCETGPHYLVLCDEELQDLGRFKMNPPIRSADDRDALREGLADGTIDMIATDHAPHSAEEKSRGILDSAFGVVGLETAFPVLYSRLVRQDGLITTEKLIDLMALAPRQRFPLPGGPITDGARADVTVIDPEASFVINPADFRSKGKATPFEGWEVQGKVLMTFRAGTPVYEVEQ</sequence>
<dbReference type="STRING" id="1261640.BHK98_09385"/>
<feature type="binding site" evidence="6">
    <location>
        <position position="230"/>
    </location>
    <ligand>
        <name>Zn(2+)</name>
        <dbReference type="ChEBI" id="CHEBI:29105"/>
        <label>2</label>
    </ligand>
</feature>
<feature type="binding site" evidence="6">
    <location>
        <position position="306"/>
    </location>
    <ligand>
        <name>substrate</name>
    </ligand>
</feature>
<keyword evidence="3 6" id="KW-0479">Metal-binding</keyword>
<keyword evidence="6" id="KW-0862">Zinc</keyword>
<evidence type="ECO:0000256" key="6">
    <source>
        <dbReference type="HAMAP-Rule" id="MF_00220"/>
    </source>
</evidence>
<dbReference type="PANTHER" id="PTHR43668:SF2">
    <property type="entry name" value="ALLANTOINASE"/>
    <property type="match status" value="1"/>
</dbReference>
<dbReference type="PROSITE" id="PS00483">
    <property type="entry name" value="DIHYDROOROTASE_2"/>
    <property type="match status" value="1"/>
</dbReference>
<dbReference type="GO" id="GO:0005737">
    <property type="term" value="C:cytoplasm"/>
    <property type="evidence" value="ECO:0007669"/>
    <property type="project" value="TreeGrafter"/>
</dbReference>
<dbReference type="GO" id="GO:0004038">
    <property type="term" value="F:allantoinase activity"/>
    <property type="evidence" value="ECO:0007669"/>
    <property type="project" value="TreeGrafter"/>
</dbReference>
<feature type="binding site" evidence="6">
    <location>
        <position position="302"/>
    </location>
    <ligand>
        <name>Zn(2+)</name>
        <dbReference type="ChEBI" id="CHEBI:29105"/>
        <label>1</label>
    </ligand>
</feature>
<evidence type="ECO:0000256" key="2">
    <source>
        <dbReference type="ARBA" id="ARBA00010286"/>
    </source>
</evidence>
<organism evidence="8 9">
    <name type="scientific">Hornefia porci</name>
    <dbReference type="NCBI Taxonomy" id="2652292"/>
    <lineage>
        <taxon>Bacteria</taxon>
        <taxon>Bacillati</taxon>
        <taxon>Bacillota</taxon>
        <taxon>Clostridia</taxon>
        <taxon>Peptostreptococcales</taxon>
        <taxon>Anaerovoracaceae</taxon>
        <taxon>Hornefia</taxon>
    </lineage>
</organism>
<comment type="catalytic activity">
    <reaction evidence="6">
        <text>(S)-dihydroorotate + H2O = N-carbamoyl-L-aspartate + H(+)</text>
        <dbReference type="Rhea" id="RHEA:24296"/>
        <dbReference type="ChEBI" id="CHEBI:15377"/>
        <dbReference type="ChEBI" id="CHEBI:15378"/>
        <dbReference type="ChEBI" id="CHEBI:30864"/>
        <dbReference type="ChEBI" id="CHEBI:32814"/>
        <dbReference type="EC" id="3.5.2.3"/>
    </reaction>
</comment>
<evidence type="ECO:0000256" key="4">
    <source>
        <dbReference type="ARBA" id="ARBA00022801"/>
    </source>
</evidence>
<dbReference type="RefSeq" id="WP_075713703.1">
    <property type="nucleotide sequence ID" value="NZ_MJIE01000001.1"/>
</dbReference>
<dbReference type="SUPFAM" id="SSF51338">
    <property type="entry name" value="Composite domain of metallo-dependent hydrolases"/>
    <property type="match status" value="1"/>
</dbReference>
<feature type="binding site" evidence="6">
    <location>
        <position position="275"/>
    </location>
    <ligand>
        <name>substrate</name>
    </ligand>
</feature>
<keyword evidence="9" id="KW-1185">Reference proteome</keyword>
<protein>
    <recommendedName>
        <fullName evidence="6">Dihydroorotase</fullName>
        <shortName evidence="6">DHOase</shortName>
        <ecNumber evidence="6">3.5.2.3</ecNumber>
    </recommendedName>
</protein>
<feature type="binding site" evidence="6">
    <location>
        <position position="92"/>
    </location>
    <ligand>
        <name>substrate</name>
    </ligand>
</feature>
<evidence type="ECO:0000256" key="5">
    <source>
        <dbReference type="ARBA" id="ARBA00022975"/>
    </source>
</evidence>
<dbReference type="UniPathway" id="UPA00070">
    <property type="reaction ID" value="UER00117"/>
</dbReference>
<feature type="binding site" evidence="6">
    <location>
        <position position="150"/>
    </location>
    <ligand>
        <name>Zn(2+)</name>
        <dbReference type="ChEBI" id="CHEBI:29105"/>
        <label>1</label>
    </ligand>
</feature>
<dbReference type="InterPro" id="IPR032466">
    <property type="entry name" value="Metal_Hydrolase"/>
</dbReference>
<dbReference type="Pfam" id="PF12890">
    <property type="entry name" value="DHOase"/>
    <property type="match status" value="1"/>
</dbReference>
<feature type="active site" evidence="6">
    <location>
        <position position="302"/>
    </location>
</feature>
<evidence type="ECO:0000313" key="8">
    <source>
        <dbReference type="EMBL" id="OLR56257.1"/>
    </source>
</evidence>
<dbReference type="CDD" id="cd01317">
    <property type="entry name" value="DHOase_IIa"/>
    <property type="match status" value="1"/>
</dbReference>
<dbReference type="NCBIfam" id="TIGR00857">
    <property type="entry name" value="pyrC_multi"/>
    <property type="match status" value="1"/>
</dbReference>
<dbReference type="EMBL" id="MJIE01000001">
    <property type="protein sequence ID" value="OLR56257.1"/>
    <property type="molecule type" value="Genomic_DNA"/>
</dbReference>
<dbReference type="InterPro" id="IPR011059">
    <property type="entry name" value="Metal-dep_hydrolase_composite"/>
</dbReference>
<comment type="similarity">
    <text evidence="2 6">Belongs to the metallo-dependent hydrolases superfamily. DHOase family. Class I DHOase subfamily.</text>
</comment>
<comment type="pathway">
    <text evidence="6">Pyrimidine metabolism; UMP biosynthesis via de novo pathway; (S)-dihydroorotate from bicarbonate: step 3/3.</text>
</comment>
<dbReference type="HAMAP" id="MF_00220_B">
    <property type="entry name" value="PyrC_classI_B"/>
    <property type="match status" value="1"/>
</dbReference>
<dbReference type="GO" id="GO:0008270">
    <property type="term" value="F:zinc ion binding"/>
    <property type="evidence" value="ECO:0007669"/>
    <property type="project" value="UniProtKB-UniRule"/>
</dbReference>
<dbReference type="PROSITE" id="PS00482">
    <property type="entry name" value="DIHYDROOROTASE_1"/>
    <property type="match status" value="1"/>
</dbReference>
<comment type="caution">
    <text evidence="8">The sequence shown here is derived from an EMBL/GenBank/DDBJ whole genome shotgun (WGS) entry which is preliminary data.</text>
</comment>
<dbReference type="PANTHER" id="PTHR43668">
    <property type="entry name" value="ALLANTOINASE"/>
    <property type="match status" value="1"/>
</dbReference>
<dbReference type="InterPro" id="IPR004722">
    <property type="entry name" value="DHOase"/>
</dbReference>
<dbReference type="Gene3D" id="2.30.40.10">
    <property type="entry name" value="Urease, subunit C, domain 1"/>
    <property type="match status" value="1"/>
</dbReference>
<keyword evidence="5 6" id="KW-0665">Pyrimidine biosynthesis</keyword>
<dbReference type="GO" id="GO:0044205">
    <property type="term" value="P:'de novo' UMP biosynthetic process"/>
    <property type="evidence" value="ECO:0007669"/>
    <property type="project" value="UniProtKB-UniRule"/>
</dbReference>
<dbReference type="EC" id="3.5.2.3" evidence="6"/>
<evidence type="ECO:0000256" key="1">
    <source>
        <dbReference type="ARBA" id="ARBA00002368"/>
    </source>
</evidence>
<feature type="binding site" evidence="6">
    <location>
        <position position="60"/>
    </location>
    <ligand>
        <name>Zn(2+)</name>
        <dbReference type="ChEBI" id="CHEBI:29105"/>
        <label>1</label>
    </ligand>
</feature>
<dbReference type="Gene3D" id="3.20.20.140">
    <property type="entry name" value="Metal-dependent hydrolases"/>
    <property type="match status" value="1"/>
</dbReference>
<dbReference type="Proteomes" id="UP000187404">
    <property type="component" value="Unassembled WGS sequence"/>
</dbReference>
<dbReference type="GO" id="GO:0004151">
    <property type="term" value="F:dihydroorotase activity"/>
    <property type="evidence" value="ECO:0007669"/>
    <property type="project" value="UniProtKB-UniRule"/>
</dbReference>
<feature type="binding site" evidence="6">
    <location>
        <position position="150"/>
    </location>
    <ligand>
        <name>Zn(2+)</name>
        <dbReference type="ChEBI" id="CHEBI:29105"/>
        <label>2</label>
    </ligand>
</feature>
<feature type="binding site" evidence="6">
    <location>
        <begin position="320"/>
        <end position="321"/>
    </location>
    <ligand>
        <name>substrate</name>
    </ligand>
</feature>
<gene>
    <name evidence="6" type="primary">pyrC</name>
    <name evidence="8" type="ORF">BHK98_09385</name>
</gene>
<dbReference type="AlphaFoldDB" id="A0A1Q9JJE7"/>
<feature type="domain" description="Dihydroorotase catalytic" evidence="7">
    <location>
        <begin position="47"/>
        <end position="235"/>
    </location>
</feature>
<feature type="binding site" evidence="6">
    <location>
        <position position="177"/>
    </location>
    <ligand>
        <name>Zn(2+)</name>
        <dbReference type="ChEBI" id="CHEBI:29105"/>
        <label>2</label>
    </ligand>
</feature>
<evidence type="ECO:0000259" key="7">
    <source>
        <dbReference type="Pfam" id="PF12890"/>
    </source>
</evidence>
<evidence type="ECO:0000256" key="3">
    <source>
        <dbReference type="ARBA" id="ARBA00022723"/>
    </source>
</evidence>